<dbReference type="Pfam" id="PF00126">
    <property type="entry name" value="HTH_1"/>
    <property type="match status" value="1"/>
</dbReference>
<keyword evidence="2" id="KW-0805">Transcription regulation</keyword>
<dbReference type="HOGENOM" id="CLU_039613_2_2_5"/>
<dbReference type="SUPFAM" id="SSF46785">
    <property type="entry name" value="Winged helix' DNA-binding domain"/>
    <property type="match status" value="1"/>
</dbReference>
<dbReference type="InterPro" id="IPR005119">
    <property type="entry name" value="LysR_subst-bd"/>
</dbReference>
<reference evidence="6 7" key="1">
    <citation type="journal article" date="2012" name="J. Am. Chem. Soc.">
        <title>Bacterial biosynthesis and maturation of the didemnin anti-cancer agents.</title>
        <authorList>
            <person name="Xu Y."/>
            <person name="Kersten R.D."/>
            <person name="Nam S.J."/>
            <person name="Lu L."/>
            <person name="Al-Suwailem A.M."/>
            <person name="Zheng H."/>
            <person name="Fenical W."/>
            <person name="Dorrestein P.C."/>
            <person name="Moore B.S."/>
            <person name="Qian P.Y."/>
        </authorList>
    </citation>
    <scope>NUCLEOTIDE SEQUENCE [LARGE SCALE GENOMIC DNA]</scope>
    <source>
        <strain evidence="6 7">KA081020-065</strain>
    </source>
</reference>
<evidence type="ECO:0000313" key="6">
    <source>
        <dbReference type="EMBL" id="AFK55962.1"/>
    </source>
</evidence>
<keyword evidence="3" id="KW-0238">DNA-binding</keyword>
<feature type="domain" description="HTH lysR-type" evidence="5">
    <location>
        <begin position="1"/>
        <end position="58"/>
    </location>
</feature>
<dbReference type="RefSeq" id="WP_014747639.1">
    <property type="nucleotide sequence ID" value="NC_017957.2"/>
</dbReference>
<geneLocation type="plasmid" evidence="6 7">
    <name>pTM1</name>
</geneLocation>
<dbReference type="PANTHER" id="PTHR30537:SF3">
    <property type="entry name" value="TRANSCRIPTIONAL REGULATORY PROTEIN"/>
    <property type="match status" value="1"/>
</dbReference>
<dbReference type="Gene3D" id="3.40.190.290">
    <property type="match status" value="1"/>
</dbReference>
<dbReference type="Pfam" id="PF03466">
    <property type="entry name" value="LysR_substrate"/>
    <property type="match status" value="1"/>
</dbReference>
<dbReference type="PATRIC" id="fig|1110502.3.peg.4210"/>
<dbReference type="GO" id="GO:0043565">
    <property type="term" value="F:sequence-specific DNA binding"/>
    <property type="evidence" value="ECO:0007669"/>
    <property type="project" value="TreeGrafter"/>
</dbReference>
<dbReference type="GO" id="GO:0003700">
    <property type="term" value="F:DNA-binding transcription factor activity"/>
    <property type="evidence" value="ECO:0007669"/>
    <property type="project" value="InterPro"/>
</dbReference>
<evidence type="ECO:0000256" key="1">
    <source>
        <dbReference type="ARBA" id="ARBA00009437"/>
    </source>
</evidence>
<keyword evidence="6" id="KW-0614">Plasmid</keyword>
<dbReference type="AlphaFoldDB" id="I3TT74"/>
<dbReference type="PROSITE" id="PS50931">
    <property type="entry name" value="HTH_LYSR"/>
    <property type="match status" value="1"/>
</dbReference>
<name>I3TT74_TISMK</name>
<dbReference type="KEGG" id="tmo:TMO_a0559"/>
<protein>
    <submittedName>
        <fullName evidence="6">LysR family transcriptional regulator</fullName>
    </submittedName>
</protein>
<evidence type="ECO:0000259" key="5">
    <source>
        <dbReference type="PROSITE" id="PS50931"/>
    </source>
</evidence>
<dbReference type="InterPro" id="IPR036388">
    <property type="entry name" value="WH-like_DNA-bd_sf"/>
</dbReference>
<gene>
    <name evidence="6" type="primary">mauR</name>
    <name evidence="6" type="ordered locus">TMO_a0559</name>
</gene>
<evidence type="ECO:0000256" key="2">
    <source>
        <dbReference type="ARBA" id="ARBA00023015"/>
    </source>
</evidence>
<dbReference type="EMBL" id="CP003237">
    <property type="protein sequence ID" value="AFK55962.1"/>
    <property type="molecule type" value="Genomic_DNA"/>
</dbReference>
<dbReference type="InterPro" id="IPR000847">
    <property type="entry name" value="LysR_HTH_N"/>
</dbReference>
<evidence type="ECO:0000256" key="4">
    <source>
        <dbReference type="ARBA" id="ARBA00023163"/>
    </source>
</evidence>
<proteinExistence type="inferred from homology"/>
<keyword evidence="7" id="KW-1185">Reference proteome</keyword>
<dbReference type="GO" id="GO:0006351">
    <property type="term" value="P:DNA-templated transcription"/>
    <property type="evidence" value="ECO:0007669"/>
    <property type="project" value="TreeGrafter"/>
</dbReference>
<comment type="similarity">
    <text evidence="1">Belongs to the LysR transcriptional regulatory family.</text>
</comment>
<dbReference type="Proteomes" id="UP000005258">
    <property type="component" value="Plasmid pTM1"/>
</dbReference>
<sequence>MNWDHLRVFLAIARRGQILAAARGLGLNHATVARRLDALEASLGQPLFERRPSGATLTEAGERLLAAAERVETEIFGIAEETRAQGAAPSGVVRVGAPDGLGTWFLAAELGRLGAMHPDLVIELVPLPRTFSLSKREADLAVCLDPPAEGRLLVTALGDYTLGVYAARSYLERAGVPETPEDLAGHVVVTGVEDYAYASSLDYGRALTRYGSREYGSRELGPREFRCAGVVGQMEAIRAGVGIGILHDFAVRDAPDLVPILPGLTFRRRYHLLTHPDTHHLARIAVCRDFLVRRFRETRDRFVRGG</sequence>
<evidence type="ECO:0000313" key="7">
    <source>
        <dbReference type="Proteomes" id="UP000005258"/>
    </source>
</evidence>
<dbReference type="SUPFAM" id="SSF53850">
    <property type="entry name" value="Periplasmic binding protein-like II"/>
    <property type="match status" value="1"/>
</dbReference>
<evidence type="ECO:0000256" key="3">
    <source>
        <dbReference type="ARBA" id="ARBA00023125"/>
    </source>
</evidence>
<dbReference type="PANTHER" id="PTHR30537">
    <property type="entry name" value="HTH-TYPE TRANSCRIPTIONAL REGULATOR"/>
    <property type="match status" value="1"/>
</dbReference>
<dbReference type="InterPro" id="IPR036390">
    <property type="entry name" value="WH_DNA-bd_sf"/>
</dbReference>
<dbReference type="InterPro" id="IPR058163">
    <property type="entry name" value="LysR-type_TF_proteobact-type"/>
</dbReference>
<keyword evidence="4" id="KW-0804">Transcription</keyword>
<accession>I3TT74</accession>
<organism evidence="6 7">
    <name type="scientific">Tistrella mobilis (strain KA081020-065)</name>
    <dbReference type="NCBI Taxonomy" id="1110502"/>
    <lineage>
        <taxon>Bacteria</taxon>
        <taxon>Pseudomonadati</taxon>
        <taxon>Pseudomonadota</taxon>
        <taxon>Alphaproteobacteria</taxon>
        <taxon>Geminicoccales</taxon>
        <taxon>Geminicoccaceae</taxon>
        <taxon>Tistrella</taxon>
    </lineage>
</organism>
<dbReference type="Gene3D" id="1.10.10.10">
    <property type="entry name" value="Winged helix-like DNA-binding domain superfamily/Winged helix DNA-binding domain"/>
    <property type="match status" value="1"/>
</dbReference>